<dbReference type="Gene3D" id="3.20.20.105">
    <property type="entry name" value="Queuine tRNA-ribosyltransferase-like"/>
    <property type="match status" value="1"/>
</dbReference>
<organism evidence="1 2">
    <name type="scientific">Labrys miyagiensis</name>
    <dbReference type="NCBI Taxonomy" id="346912"/>
    <lineage>
        <taxon>Bacteria</taxon>
        <taxon>Pseudomonadati</taxon>
        <taxon>Pseudomonadota</taxon>
        <taxon>Alphaproteobacteria</taxon>
        <taxon>Hyphomicrobiales</taxon>
        <taxon>Xanthobacteraceae</taxon>
        <taxon>Labrys</taxon>
    </lineage>
</organism>
<accession>A0ABQ6CB19</accession>
<name>A0ABQ6CB19_9HYPH</name>
<reference evidence="2" key="1">
    <citation type="journal article" date="2019" name="Int. J. Syst. Evol. Microbiol.">
        <title>The Global Catalogue of Microorganisms (GCM) 10K type strain sequencing project: providing services to taxonomists for standard genome sequencing and annotation.</title>
        <authorList>
            <consortium name="The Broad Institute Genomics Platform"/>
            <consortium name="The Broad Institute Genome Sequencing Center for Infectious Disease"/>
            <person name="Wu L."/>
            <person name="Ma J."/>
        </authorList>
    </citation>
    <scope>NUCLEOTIDE SEQUENCE [LARGE SCALE GENOMIC DNA]</scope>
    <source>
        <strain evidence="2">NBRC 101365</strain>
    </source>
</reference>
<dbReference type="EMBL" id="BSPC01000002">
    <property type="protein sequence ID" value="GLS17014.1"/>
    <property type="molecule type" value="Genomic_DNA"/>
</dbReference>
<evidence type="ECO:0000313" key="2">
    <source>
        <dbReference type="Proteomes" id="UP001156882"/>
    </source>
</evidence>
<dbReference type="SUPFAM" id="SSF51713">
    <property type="entry name" value="tRNA-guanine transglycosylase"/>
    <property type="match status" value="1"/>
</dbReference>
<evidence type="ECO:0000313" key="1">
    <source>
        <dbReference type="EMBL" id="GLS17014.1"/>
    </source>
</evidence>
<proteinExistence type="predicted"/>
<keyword evidence="2" id="KW-1185">Reference proteome</keyword>
<dbReference type="InterPro" id="IPR036511">
    <property type="entry name" value="TGT-like_sf"/>
</dbReference>
<dbReference type="Proteomes" id="UP001156882">
    <property type="component" value="Unassembled WGS sequence"/>
</dbReference>
<gene>
    <name evidence="1" type="ORF">GCM10007874_00290</name>
</gene>
<protein>
    <submittedName>
        <fullName evidence="1">Uncharacterized protein</fullName>
    </submittedName>
</protein>
<comment type="caution">
    <text evidence="1">The sequence shown here is derived from an EMBL/GenBank/DDBJ whole genome shotgun (WGS) entry which is preliminary data.</text>
</comment>
<sequence length="111" mass="12749">MTAAGADTFDGLEWCRVVADMQHDRLHHFQHYDFFNFQTGVADSPVTRAAFLDDNIDFAGKVAFHNIDYYTAFMRELRNAISNNRLEAFIAERIGKAAAQQMNREVEGLFR</sequence>